<dbReference type="Pfam" id="PF01337">
    <property type="entry name" value="Barstar"/>
    <property type="match status" value="1"/>
</dbReference>
<name>A0ABW1GBS4_9ACTN</name>
<evidence type="ECO:0000256" key="1">
    <source>
        <dbReference type="ARBA" id="ARBA00006845"/>
    </source>
</evidence>
<evidence type="ECO:0000313" key="4">
    <source>
        <dbReference type="Proteomes" id="UP001596174"/>
    </source>
</evidence>
<feature type="domain" description="Barstar (barnase inhibitor)" evidence="2">
    <location>
        <begin position="4"/>
        <end position="78"/>
    </location>
</feature>
<dbReference type="InterPro" id="IPR035905">
    <property type="entry name" value="Barstar-like_sf"/>
</dbReference>
<dbReference type="SUPFAM" id="SSF52038">
    <property type="entry name" value="Barstar-related"/>
    <property type="match status" value="1"/>
</dbReference>
<comment type="similarity">
    <text evidence="1">Belongs to the barstar family.</text>
</comment>
<gene>
    <name evidence="3" type="ORF">ACFP3V_31425</name>
</gene>
<sequence>MSDVITIDVGLVEDERQLHELLARELGFPSFYGRNWDAFWDAVTGLVEIPSHLRCVGWAHLVESVPRGAARLASHLDESPRVPARSEKPLSYRSW</sequence>
<dbReference type="Gene3D" id="3.30.370.10">
    <property type="entry name" value="Barstar-like"/>
    <property type="match status" value="1"/>
</dbReference>
<reference evidence="4" key="1">
    <citation type="journal article" date="2019" name="Int. J. Syst. Evol. Microbiol.">
        <title>The Global Catalogue of Microorganisms (GCM) 10K type strain sequencing project: providing services to taxonomists for standard genome sequencing and annotation.</title>
        <authorList>
            <consortium name="The Broad Institute Genomics Platform"/>
            <consortium name="The Broad Institute Genome Sequencing Center for Infectious Disease"/>
            <person name="Wu L."/>
            <person name="Ma J."/>
        </authorList>
    </citation>
    <scope>NUCLEOTIDE SEQUENCE [LARGE SCALE GENOMIC DNA]</scope>
    <source>
        <strain evidence="4">JCM 4816</strain>
    </source>
</reference>
<keyword evidence="4" id="KW-1185">Reference proteome</keyword>
<comment type="caution">
    <text evidence="3">The sequence shown here is derived from an EMBL/GenBank/DDBJ whole genome shotgun (WGS) entry which is preliminary data.</text>
</comment>
<evidence type="ECO:0000313" key="3">
    <source>
        <dbReference type="EMBL" id="MFC5911703.1"/>
    </source>
</evidence>
<dbReference type="RefSeq" id="WP_380591132.1">
    <property type="nucleotide sequence ID" value="NZ_JBHSQJ010000221.1"/>
</dbReference>
<dbReference type="Proteomes" id="UP001596174">
    <property type="component" value="Unassembled WGS sequence"/>
</dbReference>
<evidence type="ECO:0000259" key="2">
    <source>
        <dbReference type="Pfam" id="PF01337"/>
    </source>
</evidence>
<protein>
    <submittedName>
        <fullName evidence="3">Barstar family protein</fullName>
    </submittedName>
</protein>
<dbReference type="EMBL" id="JBHSQJ010000221">
    <property type="protein sequence ID" value="MFC5911703.1"/>
    <property type="molecule type" value="Genomic_DNA"/>
</dbReference>
<dbReference type="InterPro" id="IPR000468">
    <property type="entry name" value="Barstar"/>
</dbReference>
<accession>A0ABW1GBS4</accession>
<organism evidence="3 4">
    <name type="scientific">Streptacidiphilus monticola</name>
    <dbReference type="NCBI Taxonomy" id="2161674"/>
    <lineage>
        <taxon>Bacteria</taxon>
        <taxon>Bacillati</taxon>
        <taxon>Actinomycetota</taxon>
        <taxon>Actinomycetes</taxon>
        <taxon>Kitasatosporales</taxon>
        <taxon>Streptomycetaceae</taxon>
        <taxon>Streptacidiphilus</taxon>
    </lineage>
</organism>
<proteinExistence type="inferred from homology"/>